<dbReference type="Pfam" id="PF02625">
    <property type="entry name" value="XdhC_CoxI"/>
    <property type="match status" value="1"/>
</dbReference>
<dbReference type="InterPro" id="IPR052698">
    <property type="entry name" value="MoCofactor_Util/Proc"/>
</dbReference>
<keyword evidence="3" id="KW-1185">Reference proteome</keyword>
<dbReference type="PANTHER" id="PTHR30388">
    <property type="entry name" value="ALDEHYDE OXIDOREDUCTASE MOLYBDENUM COFACTOR ASSEMBLY PROTEIN"/>
    <property type="match status" value="1"/>
</dbReference>
<organism evidence="2 3">
    <name type="scientific">Anaerosalibacter massiliensis</name>
    <dbReference type="NCBI Taxonomy" id="1347392"/>
    <lineage>
        <taxon>Bacteria</taxon>
        <taxon>Bacillati</taxon>
        <taxon>Bacillota</taxon>
        <taxon>Tissierellia</taxon>
        <taxon>Tissierellales</taxon>
        <taxon>Sporanaerobacteraceae</taxon>
        <taxon>Anaerosalibacter</taxon>
    </lineage>
</organism>
<dbReference type="Proteomes" id="UP001142078">
    <property type="component" value="Unassembled WGS sequence"/>
</dbReference>
<dbReference type="InterPro" id="IPR003777">
    <property type="entry name" value="XdhC_CoxI"/>
</dbReference>
<protein>
    <submittedName>
        <fullName evidence="2">XdhC family protein</fullName>
    </submittedName>
</protein>
<evidence type="ECO:0000313" key="2">
    <source>
        <dbReference type="EMBL" id="MCR2044108.1"/>
    </source>
</evidence>
<feature type="domain" description="XdhC- CoxI" evidence="1">
    <location>
        <begin position="16"/>
        <end position="81"/>
    </location>
</feature>
<comment type="caution">
    <text evidence="2">The sequence shown here is derived from an EMBL/GenBank/DDBJ whole genome shotgun (WGS) entry which is preliminary data.</text>
</comment>
<evidence type="ECO:0000259" key="1">
    <source>
        <dbReference type="Pfam" id="PF02625"/>
    </source>
</evidence>
<name>A0A9X2MIE7_9FIRM</name>
<dbReference type="AlphaFoldDB" id="A0A9X2MIE7"/>
<dbReference type="EMBL" id="JANJZL010000004">
    <property type="protein sequence ID" value="MCR2044108.1"/>
    <property type="molecule type" value="Genomic_DNA"/>
</dbReference>
<accession>A0A9X2MIE7</accession>
<dbReference type="RefSeq" id="WP_042682900.1">
    <property type="nucleotide sequence ID" value="NZ_CABKTM010000049.1"/>
</dbReference>
<sequence length="100" mass="10851">MIEDRKIVSKLNEYMKKNKPVATVNIVSTDGSTPRGIGSTMLVGERSNLIEGTIGGGILEEKAKQDAVNCIANKENKLINYALNNSSGNDKNLHMKCGEE</sequence>
<dbReference type="PANTHER" id="PTHR30388:SF6">
    <property type="entry name" value="XANTHINE DEHYDROGENASE SUBUNIT A-RELATED"/>
    <property type="match status" value="1"/>
</dbReference>
<dbReference type="OrthoDB" id="9815497at2"/>
<proteinExistence type="predicted"/>
<gene>
    <name evidence="2" type="ORF">NSA23_08245</name>
</gene>
<reference evidence="2" key="1">
    <citation type="submission" date="2022-07" db="EMBL/GenBank/DDBJ databases">
        <title>Enhanced cultured diversity of the mouse gut microbiota enables custom-made synthetic communities.</title>
        <authorList>
            <person name="Afrizal A."/>
        </authorList>
    </citation>
    <scope>NUCLEOTIDE SEQUENCE</scope>
    <source>
        <strain evidence="2">DSM 29482</strain>
    </source>
</reference>
<evidence type="ECO:0000313" key="3">
    <source>
        <dbReference type="Proteomes" id="UP001142078"/>
    </source>
</evidence>